<evidence type="ECO:0000256" key="10">
    <source>
        <dbReference type="ARBA" id="ARBA00022741"/>
    </source>
</evidence>
<keyword evidence="10" id="KW-0547">Nucleotide-binding</keyword>
<sequence length="496" mass="50666">DRHAIEELGIPGLDLMEAAGRGVVDGLWQDYPDLDSRPVLILCGKGNNGGDGLVVARLLKRAGLTPGVILLADRSELKGDAATNFEAAARSGLQVVSITDNAALNGLTPFLEANPLILDCMLGTGIKGGVRGLLAEVVGTINGSGCEIVSVDLPSGLDADSLEVAGEPVRASRTYTICRPKLPLVSAPTDTFAGEWSVIDIGIPDESVAQAGPDMEWVGATIAAGLLPPRPADSHKGTYGHLLAYAGSPGKTGAAVLVGRAALRTGVGLCTLAVSESMRAELTGEQPELMTAGRTEPADGQDALAVGPGLGSGDAVRELVAGLVETCDLPMVIDADGLNALAASKEGLEILRSRKGATILTPHPKEAARLLEQEVGRIQEDRLAAARLLAVKSGSVVVLKGHRTVSAMPDGRAAFNSTGNPGMATAGTGDVLSGIIGAFLAGGCAPFDAARLGVFLHGLAGDLAACETGMDSLIASDLLEQLPGAIQWLRTGWEKG</sequence>
<evidence type="ECO:0000256" key="20">
    <source>
        <dbReference type="ARBA" id="ARBA00048238"/>
    </source>
</evidence>
<dbReference type="HAMAP" id="MF_01966">
    <property type="entry name" value="NADHX_epimerase"/>
    <property type="match status" value="1"/>
</dbReference>
<dbReference type="PROSITE" id="PS51383">
    <property type="entry name" value="YJEF_C_3"/>
    <property type="match status" value="1"/>
</dbReference>
<keyword evidence="11" id="KW-0067">ATP-binding</keyword>
<dbReference type="Gene3D" id="3.40.50.10260">
    <property type="entry name" value="YjeF N-terminal domain"/>
    <property type="match status" value="1"/>
</dbReference>
<evidence type="ECO:0000256" key="11">
    <source>
        <dbReference type="ARBA" id="ARBA00022840"/>
    </source>
</evidence>
<evidence type="ECO:0000256" key="19">
    <source>
        <dbReference type="ARBA" id="ARBA00032624"/>
    </source>
</evidence>
<keyword evidence="12" id="KW-0521">NADP</keyword>
<dbReference type="GO" id="GO:0005524">
    <property type="term" value="F:ATP binding"/>
    <property type="evidence" value="ECO:0007669"/>
    <property type="project" value="UniProtKB-KW"/>
</dbReference>
<evidence type="ECO:0000256" key="9">
    <source>
        <dbReference type="ARBA" id="ARBA00022723"/>
    </source>
</evidence>
<feature type="non-terminal residue" evidence="24">
    <location>
        <position position="1"/>
    </location>
</feature>
<evidence type="ECO:0000256" key="14">
    <source>
        <dbReference type="ARBA" id="ARBA00023027"/>
    </source>
</evidence>
<evidence type="ECO:0000313" key="24">
    <source>
        <dbReference type="EMBL" id="MBD3866882.1"/>
    </source>
</evidence>
<comment type="catalytic activity">
    <reaction evidence="2">
        <text>(6R)-NADPHX = (6S)-NADPHX</text>
        <dbReference type="Rhea" id="RHEA:32227"/>
        <dbReference type="ChEBI" id="CHEBI:64076"/>
        <dbReference type="ChEBI" id="CHEBI:64077"/>
        <dbReference type="EC" id="5.1.99.6"/>
    </reaction>
</comment>
<dbReference type="PANTHER" id="PTHR12592">
    <property type="entry name" value="ATP-DEPENDENT (S)-NAD(P)H-HYDRATE DEHYDRATASE FAMILY MEMBER"/>
    <property type="match status" value="1"/>
</dbReference>
<keyword evidence="13" id="KW-0630">Potassium</keyword>
<evidence type="ECO:0000256" key="21">
    <source>
        <dbReference type="ARBA" id="ARBA00049209"/>
    </source>
</evidence>
<dbReference type="EMBL" id="JACXWD010000003">
    <property type="protein sequence ID" value="MBD3866882.1"/>
    <property type="molecule type" value="Genomic_DNA"/>
</dbReference>
<evidence type="ECO:0000256" key="18">
    <source>
        <dbReference type="ARBA" id="ARBA00025153"/>
    </source>
</evidence>
<comment type="similarity">
    <text evidence="5">In the C-terminal section; belongs to the NnrD/CARKD family.</text>
</comment>
<evidence type="ECO:0000256" key="12">
    <source>
        <dbReference type="ARBA" id="ARBA00022857"/>
    </source>
</evidence>
<dbReference type="GO" id="GO:0052856">
    <property type="term" value="F:NAD(P)HX epimerase activity"/>
    <property type="evidence" value="ECO:0007669"/>
    <property type="project" value="UniProtKB-EC"/>
</dbReference>
<dbReference type="CDD" id="cd01171">
    <property type="entry name" value="YXKO-related"/>
    <property type="match status" value="1"/>
</dbReference>
<dbReference type="PROSITE" id="PS51385">
    <property type="entry name" value="YJEF_N"/>
    <property type="match status" value="1"/>
</dbReference>
<evidence type="ECO:0000256" key="8">
    <source>
        <dbReference type="ARBA" id="ARBA00018591"/>
    </source>
</evidence>
<dbReference type="Gene3D" id="3.40.1190.20">
    <property type="match status" value="1"/>
</dbReference>
<comment type="caution">
    <text evidence="24">The sequence shown here is derived from an EMBL/GenBank/DDBJ whole genome shotgun (WGS) entry which is preliminary data.</text>
</comment>
<dbReference type="PROSITE" id="PS01050">
    <property type="entry name" value="YJEF_C_2"/>
    <property type="match status" value="1"/>
</dbReference>
<evidence type="ECO:0000256" key="15">
    <source>
        <dbReference type="ARBA" id="ARBA00023235"/>
    </source>
</evidence>
<comment type="catalytic activity">
    <reaction evidence="1">
        <text>(6R)-NADHX = (6S)-NADHX</text>
        <dbReference type="Rhea" id="RHEA:32215"/>
        <dbReference type="ChEBI" id="CHEBI:64074"/>
        <dbReference type="ChEBI" id="CHEBI:64075"/>
        <dbReference type="EC" id="5.1.99.6"/>
    </reaction>
</comment>
<evidence type="ECO:0000256" key="2">
    <source>
        <dbReference type="ARBA" id="ARBA00000909"/>
    </source>
</evidence>
<evidence type="ECO:0000256" key="7">
    <source>
        <dbReference type="ARBA" id="ARBA00013129"/>
    </source>
</evidence>
<evidence type="ECO:0000256" key="1">
    <source>
        <dbReference type="ARBA" id="ARBA00000013"/>
    </source>
</evidence>
<accession>A0A8J7CC14</accession>
<evidence type="ECO:0000313" key="25">
    <source>
        <dbReference type="Proteomes" id="UP000648239"/>
    </source>
</evidence>
<comment type="cofactor">
    <cofactor evidence="3">
        <name>K(+)</name>
        <dbReference type="ChEBI" id="CHEBI:29103"/>
    </cofactor>
</comment>
<dbReference type="PANTHER" id="PTHR12592:SF0">
    <property type="entry name" value="ATP-DEPENDENT (S)-NAD(P)H-HYDRATE DEHYDRATASE"/>
    <property type="match status" value="1"/>
</dbReference>
<keyword evidence="15" id="KW-0413">Isomerase</keyword>
<comment type="function">
    <text evidence="18">Bifunctional enzyme that catalyzes the epimerization of the S- and R-forms of NAD(P)HX and the dehydration of the S-form of NAD(P)HX at the expense of ADP, which is converted to AMP. This allows the repair of both epimers of NAD(P)HX, a damaged form of NAD(P)H that is a result of enzymatic or heat-dependent hydration.</text>
</comment>
<evidence type="ECO:0000256" key="17">
    <source>
        <dbReference type="ARBA" id="ARBA00023268"/>
    </source>
</evidence>
<dbReference type="PIRSF" id="PIRSF017184">
    <property type="entry name" value="Nnr"/>
    <property type="match status" value="1"/>
</dbReference>
<comment type="similarity">
    <text evidence="4">In the N-terminal section; belongs to the NnrE/AIBP family.</text>
</comment>
<protein>
    <recommendedName>
        <fullName evidence="8">Bifunctional NAD(P)H-hydrate repair enzyme Nnr</fullName>
        <ecNumber evidence="7">4.2.1.136</ecNumber>
        <ecNumber evidence="6">5.1.99.6</ecNumber>
    </recommendedName>
    <alternativeName>
        <fullName evidence="19">Nicotinamide nucleotide repair protein</fullName>
    </alternativeName>
</protein>
<evidence type="ECO:0000256" key="3">
    <source>
        <dbReference type="ARBA" id="ARBA00001958"/>
    </source>
</evidence>
<evidence type="ECO:0000259" key="23">
    <source>
        <dbReference type="PROSITE" id="PS51385"/>
    </source>
</evidence>
<dbReference type="InterPro" id="IPR017953">
    <property type="entry name" value="Carbohydrate_kinase_pred_CS"/>
</dbReference>
<dbReference type="SUPFAM" id="SSF64153">
    <property type="entry name" value="YjeF N-terminal domain-like"/>
    <property type="match status" value="1"/>
</dbReference>
<gene>
    <name evidence="24" type="ORF">IFK94_02065</name>
</gene>
<evidence type="ECO:0000256" key="13">
    <source>
        <dbReference type="ARBA" id="ARBA00022958"/>
    </source>
</evidence>
<dbReference type="GO" id="GO:0052855">
    <property type="term" value="F:ADP-dependent NAD(P)H-hydrate dehydratase activity"/>
    <property type="evidence" value="ECO:0007669"/>
    <property type="project" value="UniProtKB-EC"/>
</dbReference>
<evidence type="ECO:0000256" key="6">
    <source>
        <dbReference type="ARBA" id="ARBA00012228"/>
    </source>
</evidence>
<organism evidence="24 25">
    <name type="scientific">Candidatus Polarisedimenticola svalbardensis</name>
    <dbReference type="NCBI Taxonomy" id="2886004"/>
    <lineage>
        <taxon>Bacteria</taxon>
        <taxon>Pseudomonadati</taxon>
        <taxon>Acidobacteriota</taxon>
        <taxon>Candidatus Polarisedimenticolia</taxon>
        <taxon>Candidatus Polarisedimenticolales</taxon>
        <taxon>Candidatus Polarisedimenticolaceae</taxon>
        <taxon>Candidatus Polarisedimenticola</taxon>
    </lineage>
</organism>
<dbReference type="HAMAP" id="MF_01965">
    <property type="entry name" value="NADHX_dehydratase"/>
    <property type="match status" value="1"/>
</dbReference>
<dbReference type="Pfam" id="PF03853">
    <property type="entry name" value="YjeF_N"/>
    <property type="match status" value="1"/>
</dbReference>
<dbReference type="Proteomes" id="UP000648239">
    <property type="component" value="Unassembled WGS sequence"/>
</dbReference>
<dbReference type="GO" id="GO:0046872">
    <property type="term" value="F:metal ion binding"/>
    <property type="evidence" value="ECO:0007669"/>
    <property type="project" value="UniProtKB-KW"/>
</dbReference>
<dbReference type="NCBIfam" id="TIGR00197">
    <property type="entry name" value="yjeF_nterm"/>
    <property type="match status" value="1"/>
</dbReference>
<comment type="catalytic activity">
    <reaction evidence="21">
        <text>(6S)-NADPHX + ADP = AMP + phosphate + NADPH + H(+)</text>
        <dbReference type="Rhea" id="RHEA:32235"/>
        <dbReference type="ChEBI" id="CHEBI:15378"/>
        <dbReference type="ChEBI" id="CHEBI:43474"/>
        <dbReference type="ChEBI" id="CHEBI:57783"/>
        <dbReference type="ChEBI" id="CHEBI:64076"/>
        <dbReference type="ChEBI" id="CHEBI:456215"/>
        <dbReference type="ChEBI" id="CHEBI:456216"/>
        <dbReference type="EC" id="4.2.1.136"/>
    </reaction>
</comment>
<dbReference type="SUPFAM" id="SSF53613">
    <property type="entry name" value="Ribokinase-like"/>
    <property type="match status" value="1"/>
</dbReference>
<evidence type="ECO:0000259" key="22">
    <source>
        <dbReference type="PROSITE" id="PS51383"/>
    </source>
</evidence>
<evidence type="ECO:0000256" key="4">
    <source>
        <dbReference type="ARBA" id="ARBA00006001"/>
    </source>
</evidence>
<comment type="catalytic activity">
    <reaction evidence="20">
        <text>(6S)-NADHX + ADP = AMP + phosphate + NADH + H(+)</text>
        <dbReference type="Rhea" id="RHEA:32223"/>
        <dbReference type="ChEBI" id="CHEBI:15378"/>
        <dbReference type="ChEBI" id="CHEBI:43474"/>
        <dbReference type="ChEBI" id="CHEBI:57945"/>
        <dbReference type="ChEBI" id="CHEBI:64074"/>
        <dbReference type="ChEBI" id="CHEBI:456215"/>
        <dbReference type="ChEBI" id="CHEBI:456216"/>
        <dbReference type="EC" id="4.2.1.136"/>
    </reaction>
</comment>
<evidence type="ECO:0000256" key="16">
    <source>
        <dbReference type="ARBA" id="ARBA00023239"/>
    </source>
</evidence>
<proteinExistence type="inferred from homology"/>
<keyword evidence="9" id="KW-0479">Metal-binding</keyword>
<dbReference type="Pfam" id="PF01256">
    <property type="entry name" value="Carb_kinase"/>
    <property type="match status" value="1"/>
</dbReference>
<keyword evidence="17" id="KW-0511">Multifunctional enzyme</keyword>
<keyword evidence="14" id="KW-0520">NAD</keyword>
<dbReference type="GO" id="GO:0110051">
    <property type="term" value="P:metabolite repair"/>
    <property type="evidence" value="ECO:0007669"/>
    <property type="project" value="TreeGrafter"/>
</dbReference>
<evidence type="ECO:0000256" key="5">
    <source>
        <dbReference type="ARBA" id="ARBA00009524"/>
    </source>
</evidence>
<name>A0A8J7CC14_9BACT</name>
<dbReference type="InterPro" id="IPR029056">
    <property type="entry name" value="Ribokinase-like"/>
</dbReference>
<dbReference type="InterPro" id="IPR000631">
    <property type="entry name" value="CARKD"/>
</dbReference>
<keyword evidence="16" id="KW-0456">Lyase</keyword>
<feature type="domain" description="YjeF N-terminal" evidence="23">
    <location>
        <begin position="1"/>
        <end position="209"/>
    </location>
</feature>
<dbReference type="InterPro" id="IPR004443">
    <property type="entry name" value="YjeF_N_dom"/>
</dbReference>
<feature type="domain" description="YjeF C-terminal" evidence="22">
    <location>
        <begin position="219"/>
        <end position="489"/>
    </location>
</feature>
<dbReference type="AlphaFoldDB" id="A0A8J7CC14"/>
<dbReference type="InterPro" id="IPR030677">
    <property type="entry name" value="Nnr"/>
</dbReference>
<dbReference type="InterPro" id="IPR036652">
    <property type="entry name" value="YjeF_N_dom_sf"/>
</dbReference>
<dbReference type="EC" id="4.2.1.136" evidence="7"/>
<dbReference type="NCBIfam" id="TIGR00196">
    <property type="entry name" value="yjeF_cterm"/>
    <property type="match status" value="1"/>
</dbReference>
<dbReference type="EC" id="5.1.99.6" evidence="6"/>
<reference evidence="24 25" key="1">
    <citation type="submission" date="2020-08" db="EMBL/GenBank/DDBJ databases">
        <title>Acidobacteriota in marine sediments use diverse sulfur dissimilation pathways.</title>
        <authorList>
            <person name="Wasmund K."/>
        </authorList>
    </citation>
    <scope>NUCLEOTIDE SEQUENCE [LARGE SCALE GENOMIC DNA]</scope>
    <source>
        <strain evidence="24">MAG AM4</strain>
    </source>
</reference>